<sequence length="93" mass="10819">MYVMTTKENKRYEVPSDFVELNRNFGRQECHHTNSHPFLGKKKRTEKSNRSLFIKFMECSRLVIKLGGVLQSCSCCRLSHQGIPGLTLLLSWK</sequence>
<protein>
    <submittedName>
        <fullName evidence="1">Uncharacterized protein</fullName>
    </submittedName>
</protein>
<name>A0AAV4R8L5_CAEEX</name>
<gene>
    <name evidence="1" type="ORF">CEXT_541691</name>
</gene>
<comment type="caution">
    <text evidence="1">The sequence shown here is derived from an EMBL/GenBank/DDBJ whole genome shotgun (WGS) entry which is preliminary data.</text>
</comment>
<dbReference type="Proteomes" id="UP001054945">
    <property type="component" value="Unassembled WGS sequence"/>
</dbReference>
<keyword evidence="2" id="KW-1185">Reference proteome</keyword>
<accession>A0AAV4R8L5</accession>
<evidence type="ECO:0000313" key="2">
    <source>
        <dbReference type="Proteomes" id="UP001054945"/>
    </source>
</evidence>
<organism evidence="1 2">
    <name type="scientific">Caerostris extrusa</name>
    <name type="common">Bark spider</name>
    <name type="synonym">Caerostris bankana</name>
    <dbReference type="NCBI Taxonomy" id="172846"/>
    <lineage>
        <taxon>Eukaryota</taxon>
        <taxon>Metazoa</taxon>
        <taxon>Ecdysozoa</taxon>
        <taxon>Arthropoda</taxon>
        <taxon>Chelicerata</taxon>
        <taxon>Arachnida</taxon>
        <taxon>Araneae</taxon>
        <taxon>Araneomorphae</taxon>
        <taxon>Entelegynae</taxon>
        <taxon>Araneoidea</taxon>
        <taxon>Araneidae</taxon>
        <taxon>Caerostris</taxon>
    </lineage>
</organism>
<evidence type="ECO:0000313" key="1">
    <source>
        <dbReference type="EMBL" id="GIY16742.1"/>
    </source>
</evidence>
<reference evidence="1 2" key="1">
    <citation type="submission" date="2021-06" db="EMBL/GenBank/DDBJ databases">
        <title>Caerostris extrusa draft genome.</title>
        <authorList>
            <person name="Kono N."/>
            <person name="Arakawa K."/>
        </authorList>
    </citation>
    <scope>NUCLEOTIDE SEQUENCE [LARGE SCALE GENOMIC DNA]</scope>
</reference>
<proteinExistence type="predicted"/>
<dbReference type="EMBL" id="BPLR01007408">
    <property type="protein sequence ID" value="GIY16742.1"/>
    <property type="molecule type" value="Genomic_DNA"/>
</dbReference>
<dbReference type="AlphaFoldDB" id="A0AAV4R8L5"/>